<keyword evidence="1" id="KW-1133">Transmembrane helix</keyword>
<dbReference type="KEGG" id="nwl:NWFMUON74_01820"/>
<proteinExistence type="predicted"/>
<accession>A0A7G1KC09</accession>
<evidence type="ECO:0000313" key="3">
    <source>
        <dbReference type="Proteomes" id="UP000516173"/>
    </source>
</evidence>
<keyword evidence="1" id="KW-0812">Transmembrane</keyword>
<dbReference type="AlphaFoldDB" id="A0A7G1KC09"/>
<gene>
    <name evidence="2" type="ORF">NWFMUON74_01820</name>
</gene>
<dbReference type="Proteomes" id="UP000516173">
    <property type="component" value="Chromosome"/>
</dbReference>
<name>A0A7G1KC09_9NOCA</name>
<evidence type="ECO:0000256" key="1">
    <source>
        <dbReference type="SAM" id="Phobius"/>
    </source>
</evidence>
<keyword evidence="3" id="KW-1185">Reference proteome</keyword>
<reference evidence="2 3" key="1">
    <citation type="submission" date="2020-08" db="EMBL/GenBank/DDBJ databases">
        <title>Genome Sequencing of Nocardia wallacei strain FMUON74 and assembly.</title>
        <authorList>
            <person name="Toyokawa M."/>
            <person name="Uesaka K."/>
        </authorList>
    </citation>
    <scope>NUCLEOTIDE SEQUENCE [LARGE SCALE GENOMIC DNA]</scope>
    <source>
        <strain evidence="2 3">FMUON74</strain>
    </source>
</reference>
<feature type="transmembrane region" description="Helical" evidence="1">
    <location>
        <begin position="21"/>
        <end position="44"/>
    </location>
</feature>
<sequence>MILRIYPHDARTTDRRRCHGGVMHILMEIIAGAGALAVLGAMAVSGAVASSAPRSLVAVRVRRH</sequence>
<organism evidence="2 3">
    <name type="scientific">Nocardia wallacei</name>
    <dbReference type="NCBI Taxonomy" id="480035"/>
    <lineage>
        <taxon>Bacteria</taxon>
        <taxon>Bacillati</taxon>
        <taxon>Actinomycetota</taxon>
        <taxon>Actinomycetes</taxon>
        <taxon>Mycobacteriales</taxon>
        <taxon>Nocardiaceae</taxon>
        <taxon>Nocardia</taxon>
    </lineage>
</organism>
<protein>
    <submittedName>
        <fullName evidence="2">Uncharacterized protein</fullName>
    </submittedName>
</protein>
<keyword evidence="1" id="KW-0472">Membrane</keyword>
<evidence type="ECO:0000313" key="2">
    <source>
        <dbReference type="EMBL" id="BCK52410.1"/>
    </source>
</evidence>
<dbReference type="EMBL" id="AP023396">
    <property type="protein sequence ID" value="BCK52410.1"/>
    <property type="molecule type" value="Genomic_DNA"/>
</dbReference>